<accession>A0A3P3W2B1</accession>
<dbReference type="Pfam" id="PF12706">
    <property type="entry name" value="Lactamase_B_2"/>
    <property type="match status" value="1"/>
</dbReference>
<keyword evidence="4" id="KW-1185">Reference proteome</keyword>
<dbReference type="AlphaFoldDB" id="A0A3P3W2B1"/>
<dbReference type="GO" id="GO:0005737">
    <property type="term" value="C:cytoplasm"/>
    <property type="evidence" value="ECO:0007669"/>
    <property type="project" value="TreeGrafter"/>
</dbReference>
<evidence type="ECO:0000259" key="2">
    <source>
        <dbReference type="Pfam" id="PF12706"/>
    </source>
</evidence>
<evidence type="ECO:0000313" key="4">
    <source>
        <dbReference type="Proteomes" id="UP000275719"/>
    </source>
</evidence>
<evidence type="ECO:0000313" key="3">
    <source>
        <dbReference type="EMBL" id="RRJ89185.1"/>
    </source>
</evidence>
<dbReference type="GO" id="GO:0016787">
    <property type="term" value="F:hydrolase activity"/>
    <property type="evidence" value="ECO:0007669"/>
    <property type="project" value="UniProtKB-KW"/>
</dbReference>
<organism evidence="3 4">
    <name type="scientific">Paenimyroides tangerinum</name>
    <dbReference type="NCBI Taxonomy" id="2488728"/>
    <lineage>
        <taxon>Bacteria</taxon>
        <taxon>Pseudomonadati</taxon>
        <taxon>Bacteroidota</taxon>
        <taxon>Flavobacteriia</taxon>
        <taxon>Flavobacteriales</taxon>
        <taxon>Flavobacteriaceae</taxon>
        <taxon>Paenimyroides</taxon>
    </lineage>
</organism>
<feature type="transmembrane region" description="Helical" evidence="1">
    <location>
        <begin position="12"/>
        <end position="31"/>
    </location>
</feature>
<keyword evidence="1" id="KW-0472">Membrane</keyword>
<dbReference type="InterPro" id="IPR036866">
    <property type="entry name" value="RibonucZ/Hydroxyglut_hydro"/>
</dbReference>
<dbReference type="OrthoDB" id="9805728at2"/>
<proteinExistence type="predicted"/>
<keyword evidence="1" id="KW-0812">Transmembrane</keyword>
<keyword evidence="3" id="KW-0378">Hydrolase</keyword>
<dbReference type="EMBL" id="RQVQ01000032">
    <property type="protein sequence ID" value="RRJ89185.1"/>
    <property type="molecule type" value="Genomic_DNA"/>
</dbReference>
<dbReference type="InterPro" id="IPR001279">
    <property type="entry name" value="Metallo-B-lactamas"/>
</dbReference>
<dbReference type="PANTHER" id="PTHR15032">
    <property type="entry name" value="N-ACYL-PHOSPHATIDYLETHANOLAMINE-HYDROLYZING PHOSPHOLIPASE D"/>
    <property type="match status" value="1"/>
</dbReference>
<dbReference type="PANTHER" id="PTHR15032:SF4">
    <property type="entry name" value="N-ACYL-PHOSPHATIDYLETHANOLAMINE-HYDROLYZING PHOSPHOLIPASE D"/>
    <property type="match status" value="1"/>
</dbReference>
<feature type="domain" description="Metallo-beta-lactamase" evidence="2">
    <location>
        <begin position="129"/>
        <end position="322"/>
    </location>
</feature>
<gene>
    <name evidence="3" type="ORF">EG240_12505</name>
</gene>
<reference evidence="3 4" key="1">
    <citation type="submission" date="2018-11" db="EMBL/GenBank/DDBJ databases">
        <title>Flavobacterium sp. nov., YIM 102701-2 draft genome.</title>
        <authorList>
            <person name="Li G."/>
            <person name="Jiang Y."/>
        </authorList>
    </citation>
    <scope>NUCLEOTIDE SEQUENCE [LARGE SCALE GENOMIC DNA]</scope>
    <source>
        <strain evidence="3 4">YIM 102701-2</strain>
    </source>
</reference>
<sequence length="378" mass="43952">MKQTTRKRLRKMLYIFLIFIVTITIGTLLFLQHPLFGKTASGERLITVQNSENFRNDKFQNLSETPDLTEGITYPDIFKDMFFNKSEYAIPTDSIPTEKTNLLDKNIEENFMVWFGHSSYFMQIDGKKYLVDPVLTENASPIYGTNTAFKGANNYTVEDLPEIDYLLISHDHYDHLDYTTIKNIKSKVKHIVCGLGVGEHFEYWGFDKNKIIEKDWNESFEIDSETKITLTPARHFSGRGLKRNQSLWTSFVLKTKTMNLYLGGDSGYDFHFKEIGDTYGPFDLAILENGQYDYKWKYIHMLPDEVLKAASDLQAKRLFPVHSSKFKLANHSWKEPLEKITTLNDSAFVVPIITPKIGSFIDLNNPNQSFEYWWKDVK</sequence>
<protein>
    <submittedName>
        <fullName evidence="3">MBL fold metallo-hydrolase</fullName>
    </submittedName>
</protein>
<comment type="caution">
    <text evidence="3">The sequence shown here is derived from an EMBL/GenBank/DDBJ whole genome shotgun (WGS) entry which is preliminary data.</text>
</comment>
<evidence type="ECO:0000256" key="1">
    <source>
        <dbReference type="SAM" id="Phobius"/>
    </source>
</evidence>
<dbReference type="Gene3D" id="3.60.15.10">
    <property type="entry name" value="Ribonuclease Z/Hydroxyacylglutathione hydrolase-like"/>
    <property type="match status" value="1"/>
</dbReference>
<dbReference type="SUPFAM" id="SSF56281">
    <property type="entry name" value="Metallo-hydrolase/oxidoreductase"/>
    <property type="match status" value="1"/>
</dbReference>
<name>A0A3P3W2B1_9FLAO</name>
<dbReference type="Proteomes" id="UP000275719">
    <property type="component" value="Unassembled WGS sequence"/>
</dbReference>
<keyword evidence="1" id="KW-1133">Transmembrane helix</keyword>